<feature type="binding site" evidence="1">
    <location>
        <position position="50"/>
    </location>
    <ligand>
        <name>thiamine</name>
        <dbReference type="ChEBI" id="CHEBI:18385"/>
    </ligand>
</feature>
<dbReference type="OrthoDB" id="7767286at2"/>
<accession>A0A2P6MJ09</accession>
<sequence>MEMNQCGTSRITGVRFAVYPMTDRFVDVIKGALQETDTSKVWMETDDVTTCIRGKTVHVFDAAKAVFLHAAKTGEHVVFNGTFSIGCPGDNDADVYLAENDTPANEESLQAVYQETASHFALYPMGRDDYMQVIADACSTAEDLGVFSGGVHYASRLDGDGKDVFTALERIFTDASKEDGAHVTMTAAISANSPSKKGGGK</sequence>
<evidence type="ECO:0000256" key="1">
    <source>
        <dbReference type="PIRSR" id="PIRSR021331-1"/>
    </source>
</evidence>
<dbReference type="RefSeq" id="WP_105958430.1">
    <property type="nucleotide sequence ID" value="NZ_PVNS01000004.1"/>
</dbReference>
<feature type="binding site" evidence="1">
    <location>
        <position position="18"/>
    </location>
    <ligand>
        <name>thiamine</name>
        <dbReference type="ChEBI" id="CHEBI:18385"/>
    </ligand>
</feature>
<evidence type="ECO:0000259" key="2">
    <source>
        <dbReference type="Pfam" id="PF07615"/>
    </source>
</evidence>
<keyword evidence="4" id="KW-1185">Reference proteome</keyword>
<dbReference type="InterPro" id="IPR011522">
    <property type="entry name" value="Thiamin/HMP-bd_put_YkoF"/>
</dbReference>
<proteinExistence type="predicted"/>
<dbReference type="Gene3D" id="3.30.70.930">
    <property type="match status" value="2"/>
</dbReference>
<protein>
    <submittedName>
        <fullName evidence="3">Thiamine-binding protein</fullName>
    </submittedName>
</protein>
<dbReference type="InterPro" id="IPR015835">
    <property type="entry name" value="HMP/thiamine-bd"/>
</dbReference>
<dbReference type="Proteomes" id="UP000243650">
    <property type="component" value="Unassembled WGS sequence"/>
</dbReference>
<dbReference type="GO" id="GO:0030975">
    <property type="term" value="F:thiamine binding"/>
    <property type="evidence" value="ECO:0007669"/>
    <property type="project" value="InterPro"/>
</dbReference>
<dbReference type="AlphaFoldDB" id="A0A2P6MJ09"/>
<dbReference type="PIRSF" id="PIRSF021331">
    <property type="entry name" value="YkoF"/>
    <property type="match status" value="1"/>
</dbReference>
<feature type="domain" description="Thiamin/hydroxymethyl pyrimidine-binding YkoF putative" evidence="2">
    <location>
        <begin position="11"/>
        <end position="90"/>
    </location>
</feature>
<gene>
    <name evidence="3" type="ORF">C6I21_05400</name>
</gene>
<dbReference type="EMBL" id="PVNS01000004">
    <property type="protein sequence ID" value="PRO66240.1"/>
    <property type="molecule type" value="Genomic_DNA"/>
</dbReference>
<dbReference type="SUPFAM" id="SSF89957">
    <property type="entry name" value="MTH1187/YkoF-like"/>
    <property type="match status" value="1"/>
</dbReference>
<comment type="caution">
    <text evidence="3">The sequence shown here is derived from an EMBL/GenBank/DDBJ whole genome shotgun (WGS) entry which is preliminary data.</text>
</comment>
<name>A0A2P6MJ09_ALKUR</name>
<reference evidence="3 4" key="1">
    <citation type="submission" date="2018-03" db="EMBL/GenBank/DDBJ databases">
        <title>Bacillus urumqiensis sp. nov., a moderately haloalkaliphilic bacterium isolated from a salt lake.</title>
        <authorList>
            <person name="Zhao B."/>
            <person name="Liao Z."/>
        </authorList>
    </citation>
    <scope>NUCLEOTIDE SEQUENCE [LARGE SCALE GENOMIC DNA]</scope>
    <source>
        <strain evidence="3 4">BZ-SZ-XJ18</strain>
    </source>
</reference>
<dbReference type="InterPro" id="IPR029756">
    <property type="entry name" value="MTH1187/YkoF-like"/>
</dbReference>
<feature type="domain" description="Thiamin/hydroxymethyl pyrimidine-binding YkoF putative" evidence="2">
    <location>
        <begin position="117"/>
        <end position="196"/>
    </location>
</feature>
<evidence type="ECO:0000313" key="4">
    <source>
        <dbReference type="Proteomes" id="UP000243650"/>
    </source>
</evidence>
<dbReference type="Pfam" id="PF07615">
    <property type="entry name" value="Ykof"/>
    <property type="match status" value="2"/>
</dbReference>
<organism evidence="3 4">
    <name type="scientific">Alkalicoccus urumqiensis</name>
    <name type="common">Bacillus urumqiensis</name>
    <dbReference type="NCBI Taxonomy" id="1548213"/>
    <lineage>
        <taxon>Bacteria</taxon>
        <taxon>Bacillati</taxon>
        <taxon>Bacillota</taxon>
        <taxon>Bacilli</taxon>
        <taxon>Bacillales</taxon>
        <taxon>Bacillaceae</taxon>
        <taxon>Alkalicoccus</taxon>
    </lineage>
</organism>
<evidence type="ECO:0000313" key="3">
    <source>
        <dbReference type="EMBL" id="PRO66240.1"/>
    </source>
</evidence>